<dbReference type="SUPFAM" id="SSF52833">
    <property type="entry name" value="Thioredoxin-like"/>
    <property type="match status" value="1"/>
</dbReference>
<dbReference type="GO" id="GO:0006979">
    <property type="term" value="P:response to oxidative stress"/>
    <property type="evidence" value="ECO:0007669"/>
    <property type="project" value="TreeGrafter"/>
</dbReference>
<comment type="function">
    <text evidence="7">Thiol-specific peroxidase that catalyzes the reduction of hydrogen peroxide and organic hydroperoxides to water and alcohols, respectively.</text>
</comment>
<name>A0A0N4VDW1_ENTVE</name>
<proteinExistence type="inferred from homology"/>
<evidence type="ECO:0000256" key="5">
    <source>
        <dbReference type="ARBA" id="ARBA00023002"/>
    </source>
</evidence>
<dbReference type="InterPro" id="IPR050217">
    <property type="entry name" value="Peroxiredoxin"/>
</dbReference>
<reference evidence="10 11" key="2">
    <citation type="submission" date="2018-10" db="EMBL/GenBank/DDBJ databases">
        <authorList>
            <consortium name="Pathogen Informatics"/>
        </authorList>
    </citation>
    <scope>NUCLEOTIDE SEQUENCE [LARGE SCALE GENOMIC DNA]</scope>
</reference>
<evidence type="ECO:0000256" key="3">
    <source>
        <dbReference type="ARBA" id="ARBA00022559"/>
    </source>
</evidence>
<feature type="domain" description="Thioredoxin" evidence="9">
    <location>
        <begin position="4"/>
        <end position="162"/>
    </location>
</feature>
<evidence type="ECO:0000256" key="7">
    <source>
        <dbReference type="PIRNR" id="PIRNR000239"/>
    </source>
</evidence>
<evidence type="ECO:0000313" key="11">
    <source>
        <dbReference type="Proteomes" id="UP000274131"/>
    </source>
</evidence>
<evidence type="ECO:0000256" key="8">
    <source>
        <dbReference type="PIRSR" id="PIRSR000239-1"/>
    </source>
</evidence>
<evidence type="ECO:0000256" key="6">
    <source>
        <dbReference type="ARBA" id="ARBA00049091"/>
    </source>
</evidence>
<dbReference type="Gene3D" id="3.40.30.10">
    <property type="entry name" value="Glutaredoxin"/>
    <property type="match status" value="1"/>
</dbReference>
<evidence type="ECO:0000259" key="9">
    <source>
        <dbReference type="PROSITE" id="PS51352"/>
    </source>
</evidence>
<keyword evidence="5 7" id="KW-0560">Oxidoreductase</keyword>
<dbReference type="GO" id="GO:0008379">
    <property type="term" value="F:thioredoxin peroxidase activity"/>
    <property type="evidence" value="ECO:0007669"/>
    <property type="project" value="TreeGrafter"/>
</dbReference>
<protein>
    <recommendedName>
        <fullName evidence="2">thioredoxin-dependent peroxiredoxin</fullName>
        <ecNumber evidence="2">1.11.1.24</ecNumber>
    </recommendedName>
</protein>
<dbReference type="InterPro" id="IPR024706">
    <property type="entry name" value="Peroxiredoxin_AhpC-typ"/>
</dbReference>
<dbReference type="InterPro" id="IPR036249">
    <property type="entry name" value="Thioredoxin-like_sf"/>
</dbReference>
<dbReference type="GO" id="GO:0045454">
    <property type="term" value="P:cell redox homeostasis"/>
    <property type="evidence" value="ECO:0007669"/>
    <property type="project" value="TreeGrafter"/>
</dbReference>
<dbReference type="EC" id="1.11.1.24" evidence="2"/>
<evidence type="ECO:0000256" key="4">
    <source>
        <dbReference type="ARBA" id="ARBA00022862"/>
    </source>
</evidence>
<dbReference type="PROSITE" id="PS51352">
    <property type="entry name" value="THIOREDOXIN_2"/>
    <property type="match status" value="1"/>
</dbReference>
<dbReference type="GO" id="GO:0042744">
    <property type="term" value="P:hydrogen peroxide catabolic process"/>
    <property type="evidence" value="ECO:0007669"/>
    <property type="project" value="TreeGrafter"/>
</dbReference>
<dbReference type="PANTHER" id="PTHR10681:SF128">
    <property type="entry name" value="THIOREDOXIN-DEPENDENT PEROXIDE REDUCTASE, MITOCHONDRIAL"/>
    <property type="match status" value="1"/>
</dbReference>
<dbReference type="GO" id="GO:0033554">
    <property type="term" value="P:cellular response to stress"/>
    <property type="evidence" value="ECO:0007669"/>
    <property type="project" value="TreeGrafter"/>
</dbReference>
<dbReference type="EMBL" id="UXUI01009354">
    <property type="protein sequence ID" value="VDD93540.1"/>
    <property type="molecule type" value="Genomic_DNA"/>
</dbReference>
<dbReference type="Pfam" id="PF00578">
    <property type="entry name" value="AhpC-TSA"/>
    <property type="match status" value="1"/>
</dbReference>
<gene>
    <name evidence="10" type="ORF">EVEC_LOCUS8291</name>
</gene>
<evidence type="ECO:0000256" key="2">
    <source>
        <dbReference type="ARBA" id="ARBA00013017"/>
    </source>
</evidence>
<dbReference type="Proteomes" id="UP000274131">
    <property type="component" value="Unassembled WGS sequence"/>
</dbReference>
<keyword evidence="11" id="KW-1185">Reference proteome</keyword>
<evidence type="ECO:0000256" key="1">
    <source>
        <dbReference type="ARBA" id="ARBA00009796"/>
    </source>
</evidence>
<dbReference type="STRING" id="51028.A0A0N4VDW1"/>
<feature type="active site" description="Cysteine sulfenic acid (-SOH) intermediate; for peroxidase activity" evidence="8">
    <location>
        <position position="49"/>
    </location>
</feature>
<accession>A0A0N4VDW1</accession>
<dbReference type="Pfam" id="PF10417">
    <property type="entry name" value="1-cysPrx_C"/>
    <property type="match status" value="1"/>
</dbReference>
<dbReference type="InterPro" id="IPR000866">
    <property type="entry name" value="AhpC/TSA"/>
</dbReference>
<comment type="catalytic activity">
    <reaction evidence="6">
        <text>a hydroperoxide + [thioredoxin]-dithiol = an alcohol + [thioredoxin]-disulfide + H2O</text>
        <dbReference type="Rhea" id="RHEA:62620"/>
        <dbReference type="Rhea" id="RHEA-COMP:10698"/>
        <dbReference type="Rhea" id="RHEA-COMP:10700"/>
        <dbReference type="ChEBI" id="CHEBI:15377"/>
        <dbReference type="ChEBI" id="CHEBI:29950"/>
        <dbReference type="ChEBI" id="CHEBI:30879"/>
        <dbReference type="ChEBI" id="CHEBI:35924"/>
        <dbReference type="ChEBI" id="CHEBI:50058"/>
        <dbReference type="EC" id="1.11.1.24"/>
    </reaction>
</comment>
<dbReference type="WBParaSite" id="EVEC_0000882101-mRNA-1">
    <property type="protein sequence ID" value="EVEC_0000882101-mRNA-1"/>
    <property type="gene ID" value="EVEC_0000882101"/>
</dbReference>
<evidence type="ECO:0000313" key="12">
    <source>
        <dbReference type="WBParaSite" id="EVEC_0000882101-mRNA-1"/>
    </source>
</evidence>
<organism evidence="12">
    <name type="scientific">Enterobius vermicularis</name>
    <name type="common">Human pinworm</name>
    <dbReference type="NCBI Taxonomy" id="51028"/>
    <lineage>
        <taxon>Eukaryota</taxon>
        <taxon>Metazoa</taxon>
        <taxon>Ecdysozoa</taxon>
        <taxon>Nematoda</taxon>
        <taxon>Chromadorea</taxon>
        <taxon>Rhabditida</taxon>
        <taxon>Spirurina</taxon>
        <taxon>Oxyuridomorpha</taxon>
        <taxon>Oxyuroidea</taxon>
        <taxon>Oxyuridae</taxon>
        <taxon>Enterobius</taxon>
    </lineage>
</organism>
<dbReference type="InterPro" id="IPR013766">
    <property type="entry name" value="Thioredoxin_domain"/>
</dbReference>
<keyword evidence="3 7" id="KW-0575">Peroxidase</keyword>
<sequence length="201" mass="22406">MGRAMVGKPAPEFSADSVSDLDFTTVSLSDYNGRYIILLFYPNDFSRICSAELLAFSNEMDQFKALGCSILAISTDSKFAHFAWSSQPTNVGGVNGIRYPLCADKNYMISREYGVMNEDEGTSHRGLFVIDSAGVIRFMSVNDLCIERSVDEVIRIVSAIQYADKYGTTCPADWKPRKLTLTTESKAPLKTDVKNKENHRK</sequence>
<dbReference type="AlphaFoldDB" id="A0A0N4VDW1"/>
<evidence type="ECO:0000313" key="10">
    <source>
        <dbReference type="EMBL" id="VDD93540.1"/>
    </source>
</evidence>
<keyword evidence="7" id="KW-0676">Redox-active center</keyword>
<dbReference type="InterPro" id="IPR019479">
    <property type="entry name" value="Peroxiredoxin_C"/>
</dbReference>
<reference evidence="12" key="1">
    <citation type="submission" date="2017-02" db="UniProtKB">
        <authorList>
            <consortium name="WormBaseParasite"/>
        </authorList>
    </citation>
    <scope>IDENTIFICATION</scope>
</reference>
<dbReference type="CDD" id="cd03015">
    <property type="entry name" value="PRX_Typ2cys"/>
    <property type="match status" value="1"/>
</dbReference>
<dbReference type="OrthoDB" id="185659at2759"/>
<dbReference type="GO" id="GO:0005829">
    <property type="term" value="C:cytosol"/>
    <property type="evidence" value="ECO:0007669"/>
    <property type="project" value="TreeGrafter"/>
</dbReference>
<comment type="similarity">
    <text evidence="1">Belongs to the peroxiredoxin family. AhpC/Prx1 subfamily.</text>
</comment>
<dbReference type="PIRSF" id="PIRSF000239">
    <property type="entry name" value="AHPC"/>
    <property type="match status" value="1"/>
</dbReference>
<dbReference type="PANTHER" id="PTHR10681">
    <property type="entry name" value="THIOREDOXIN PEROXIDASE"/>
    <property type="match status" value="1"/>
</dbReference>
<keyword evidence="4 7" id="KW-0049">Antioxidant</keyword>